<evidence type="ECO:0000259" key="5">
    <source>
        <dbReference type="PROSITE" id="PS50837"/>
    </source>
</evidence>
<feature type="repeat" description="WD" evidence="3">
    <location>
        <begin position="1490"/>
        <end position="1531"/>
    </location>
</feature>
<dbReference type="Gene3D" id="2.130.10.10">
    <property type="entry name" value="YVTN repeat-like/Quinoprotein amine dehydrogenase"/>
    <property type="match status" value="5"/>
</dbReference>
<feature type="repeat" description="WD" evidence="3">
    <location>
        <begin position="1158"/>
        <end position="1183"/>
    </location>
</feature>
<dbReference type="OrthoDB" id="6755010at2759"/>
<feature type="repeat" description="WD" evidence="3">
    <location>
        <begin position="1298"/>
        <end position="1330"/>
    </location>
</feature>
<feature type="repeat" description="WD" evidence="3">
    <location>
        <begin position="1404"/>
        <end position="1445"/>
    </location>
</feature>
<protein>
    <recommendedName>
        <fullName evidence="5">NACHT domain-containing protein</fullName>
    </recommendedName>
</protein>
<reference evidence="6" key="1">
    <citation type="submission" date="2021-01" db="EMBL/GenBank/DDBJ databases">
        <authorList>
            <person name="Kaushik A."/>
        </authorList>
    </citation>
    <scope>NUCLEOTIDE SEQUENCE</scope>
    <source>
        <strain evidence="6">AG2-2IIIB</strain>
    </source>
</reference>
<dbReference type="CDD" id="cd00200">
    <property type="entry name" value="WD40"/>
    <property type="match status" value="2"/>
</dbReference>
<sequence length="1600" mass="176318">MNYRAPNSTSEANQTTTDHGFLRRMKGFFKNWSIPAPEASIPGANSHTPAPNRVSRRKEFSPLDKVSRSTKAVAVVSQQLVMAPLGGNMEVLPMGRMNPKSKPSAISGWNVHTQTELNKIKEDGAKAWSVLNNTLGKLNELPRIFPPLRSATRALIGCLDIVETVAKNRIDYVDLAMNLNTTSESLLAHLQAAKSTRISDCIANCICGIQEEVDGIQKQLNSGIVRQSIEVQIREEDLIKRYRRIDALFRRLQIDISLSGWSMFDEYVTKERLAGLSPAKLAAYNSQLSEQLDRRGCAENTCTAVNLRIRQWSRDIGASNVCWVTGMPGTGKTTIAYSLSEILEKQKTLGATFFCARRSTECHDATRIFPTIAYQLARYSTSFQNTLCEVLSQHPDIIWQKISTQFEQLIKVPLTAVRDDLPVKDGLPENVVVVIDGLDECTDKKGVTQVLASLFRHAEALPLKFFLTSRPEAATHHKLISQGQGPCSFIDLRTVGKSTVQEDIKAYLQKELQPMSLNLDQIDRLVQKSGNLFLYAATIVRYIQPRNPLVNRQDRLKEILAMKSKFDATYAEIDALYLAVVRAVMEESGLNNEEQESLKLILWTVLCAQQSIDIETIRVLNKLATRDQVDRALQSLASVLNVSQDGELVSTIHTSFIEFMFDSKRSMSYYCNMGTHNRWLTERCFELMQEQLHFNICDLESPHLADDHESIGLKDRVGKHVSPSLLYACRYWGCHLELSEHSGNLHRSLEDYLTHRLLFWMEVLNLNGILNEGEDVLLKAVMWLKSEGQPLADLLSFAEDARNFVTSFAANKVSISTPHLYISALPFCHKSSSVFRNYSKRMGSVLEAKGTLMKWRRAAPLASQSYSSETNSSPSSFAFSSDGTFLAIGYNQDRSKQIPQTQDEQDYLIIIRSLRSADIYGPFQGHSARVTSLAFSSDGKLLASGSNDRTVLVWDIKNGALTGGSDVGHAAPVNSVAFSPDGSRVASGSNDGTIRVRQIHGSGNIVVLSPPAGKPRPSVQSVSFSPDGAYIVSGGKDSSISVWDLAKHALRTTPGQFQGHKESVNSVAFSPNGELLASGSNDCTIRIWRLSDGTPIHTIGGPKSTVSNDYEHTDPISSVKFSPDGEFIVSGSWDATVRAWTVSTGKPFTGPFEGPCQITAVSFSADGTRILSASQDCTLQMWSTFCGVLSKNKSRGIKYSIDSVEFSPDNGQVATGCSDYFIRLWDLRSGDLIHTLEGHEGSIRSVSFSPGQDQLQLVSGSDDYTIRVWDVRTGAGNRLAIVKPPEGRIDRISYSYRAVVFSPDGRNIASGSNDCTVGVWSSSTGERVIGPLKGSEDPIISVAYTLDGRFIVAASTNPIFQVWDAVSGHHTHSVHCRETLSKDPTPAPRLPRLLLRKMTQHAGNIGSALELTAVAFSHDASYAAFGSSDGTIQAWDIRTPHAPSRLFKSEDISPSCSLKFSHGGAVLASACWDRTVKVWDVRKGTLIAGPFQHKDTISSVSLSPDAKSVASGCENSTLLVWDLDNNSSGSSRVSSEQWIVCDDGWVSNQHAQRLFWVPQDTARYHPTRDTKLIIGSHGSVYIDFGKLLKGYDWRQSCSPT</sequence>
<dbReference type="SUPFAM" id="SSF52540">
    <property type="entry name" value="P-loop containing nucleoside triphosphate hydrolases"/>
    <property type="match status" value="1"/>
</dbReference>
<feature type="repeat" description="WD" evidence="3">
    <location>
        <begin position="1236"/>
        <end position="1279"/>
    </location>
</feature>
<feature type="domain" description="NACHT" evidence="5">
    <location>
        <begin position="320"/>
        <end position="473"/>
    </location>
</feature>
<dbReference type="InterPro" id="IPR011047">
    <property type="entry name" value="Quinoprotein_ADH-like_sf"/>
</dbReference>
<gene>
    <name evidence="6" type="ORF">RDB_LOCUS116208</name>
</gene>
<dbReference type="InterPro" id="IPR007111">
    <property type="entry name" value="NACHT_NTPase"/>
</dbReference>
<feature type="repeat" description="WD" evidence="3">
    <location>
        <begin position="1019"/>
        <end position="1053"/>
    </location>
</feature>
<evidence type="ECO:0000256" key="1">
    <source>
        <dbReference type="ARBA" id="ARBA00022574"/>
    </source>
</evidence>
<dbReference type="InterPro" id="IPR027417">
    <property type="entry name" value="P-loop_NTPase"/>
</dbReference>
<evidence type="ECO:0000313" key="6">
    <source>
        <dbReference type="EMBL" id="CAE6479535.1"/>
    </source>
</evidence>
<evidence type="ECO:0000313" key="7">
    <source>
        <dbReference type="Proteomes" id="UP000663843"/>
    </source>
</evidence>
<dbReference type="PROSITE" id="PS50837">
    <property type="entry name" value="NACHT"/>
    <property type="match status" value="1"/>
</dbReference>
<feature type="region of interest" description="Disordered" evidence="4">
    <location>
        <begin position="38"/>
        <end position="65"/>
    </location>
</feature>
<feature type="repeat" description="WD" evidence="3">
    <location>
        <begin position="923"/>
        <end position="964"/>
    </location>
</feature>
<feature type="repeat" description="WD" evidence="3">
    <location>
        <begin position="966"/>
        <end position="996"/>
    </location>
</feature>
<dbReference type="InterPro" id="IPR001680">
    <property type="entry name" value="WD40_rpt"/>
</dbReference>
<dbReference type="SMART" id="SM00320">
    <property type="entry name" value="WD40"/>
    <property type="match status" value="13"/>
</dbReference>
<feature type="repeat" description="WD" evidence="3">
    <location>
        <begin position="1109"/>
        <end position="1150"/>
    </location>
</feature>
<dbReference type="InterPro" id="IPR036322">
    <property type="entry name" value="WD40_repeat_dom_sf"/>
</dbReference>
<dbReference type="InterPro" id="IPR015943">
    <property type="entry name" value="WD40/YVTN_repeat-like_dom_sf"/>
</dbReference>
<dbReference type="PRINTS" id="PR00320">
    <property type="entry name" value="GPROTEINBRPT"/>
</dbReference>
<dbReference type="InterPro" id="IPR050349">
    <property type="entry name" value="WD_LIS1/nudF_dynein_reg"/>
</dbReference>
<accession>A0A8H3CF34</accession>
<feature type="repeat" description="WD" evidence="3">
    <location>
        <begin position="1457"/>
        <end position="1489"/>
    </location>
</feature>
<evidence type="ECO:0000256" key="3">
    <source>
        <dbReference type="PROSITE-ProRule" id="PRU00221"/>
    </source>
</evidence>
<dbReference type="PROSITE" id="PS00678">
    <property type="entry name" value="WD_REPEATS_1"/>
    <property type="match status" value="6"/>
</dbReference>
<keyword evidence="1 3" id="KW-0853">WD repeat</keyword>
<dbReference type="InterPro" id="IPR056884">
    <property type="entry name" value="NPHP3-like_N"/>
</dbReference>
<dbReference type="Gene3D" id="3.40.50.300">
    <property type="entry name" value="P-loop containing nucleotide triphosphate hydrolases"/>
    <property type="match status" value="1"/>
</dbReference>
<name>A0A8H3CF34_9AGAM</name>
<comment type="caution">
    <text evidence="6">The sequence shown here is derived from an EMBL/GenBank/DDBJ whole genome shotgun (WGS) entry which is preliminary data.</text>
</comment>
<dbReference type="Pfam" id="PF24883">
    <property type="entry name" value="NPHP3_N"/>
    <property type="match status" value="1"/>
</dbReference>
<dbReference type="SUPFAM" id="SSF50998">
    <property type="entry name" value="Quinoprotein alcohol dehydrogenase-like"/>
    <property type="match status" value="1"/>
</dbReference>
<feature type="repeat" description="WD" evidence="3">
    <location>
        <begin position="1194"/>
        <end position="1235"/>
    </location>
</feature>
<dbReference type="Proteomes" id="UP000663843">
    <property type="component" value="Unassembled WGS sequence"/>
</dbReference>
<dbReference type="SUPFAM" id="SSF50978">
    <property type="entry name" value="WD40 repeat-like"/>
    <property type="match status" value="1"/>
</dbReference>
<dbReference type="PROSITE" id="PS50082">
    <property type="entry name" value="WD_REPEATS_2"/>
    <property type="match status" value="13"/>
</dbReference>
<evidence type="ECO:0000256" key="2">
    <source>
        <dbReference type="ARBA" id="ARBA00022737"/>
    </source>
</evidence>
<organism evidence="6 7">
    <name type="scientific">Rhizoctonia solani</name>
    <dbReference type="NCBI Taxonomy" id="456999"/>
    <lineage>
        <taxon>Eukaryota</taxon>
        <taxon>Fungi</taxon>
        <taxon>Dikarya</taxon>
        <taxon>Basidiomycota</taxon>
        <taxon>Agaricomycotina</taxon>
        <taxon>Agaricomycetes</taxon>
        <taxon>Cantharellales</taxon>
        <taxon>Ceratobasidiaceae</taxon>
        <taxon>Rhizoctonia</taxon>
    </lineage>
</organism>
<dbReference type="InterPro" id="IPR020472">
    <property type="entry name" value="WD40_PAC1"/>
</dbReference>
<dbReference type="PROSITE" id="PS50294">
    <property type="entry name" value="WD_REPEATS_REGION"/>
    <property type="match status" value="9"/>
</dbReference>
<dbReference type="EMBL" id="CAJMWT010003826">
    <property type="protein sequence ID" value="CAE6479535.1"/>
    <property type="molecule type" value="Genomic_DNA"/>
</dbReference>
<keyword evidence="2" id="KW-0677">Repeat</keyword>
<dbReference type="InterPro" id="IPR019775">
    <property type="entry name" value="WD40_repeat_CS"/>
</dbReference>
<proteinExistence type="predicted"/>
<evidence type="ECO:0000256" key="4">
    <source>
        <dbReference type="SAM" id="MobiDB-lite"/>
    </source>
</evidence>
<feature type="repeat" description="WD" evidence="3">
    <location>
        <begin position="1057"/>
        <end position="1098"/>
    </location>
</feature>
<dbReference type="Pfam" id="PF00400">
    <property type="entry name" value="WD40"/>
    <property type="match status" value="12"/>
</dbReference>
<dbReference type="PANTHER" id="PTHR44129">
    <property type="entry name" value="WD REPEAT-CONTAINING PROTEIN POP1"/>
    <property type="match status" value="1"/>
</dbReference>
<feature type="repeat" description="WD" evidence="3">
    <location>
        <begin position="1332"/>
        <end position="1373"/>
    </location>
</feature>